<comment type="caution">
    <text evidence="2">The sequence shown here is derived from an EMBL/GenBank/DDBJ whole genome shotgun (WGS) entry which is preliminary data.</text>
</comment>
<keyword evidence="1" id="KW-0472">Membrane</keyword>
<feature type="transmembrane region" description="Helical" evidence="1">
    <location>
        <begin position="12"/>
        <end position="33"/>
    </location>
</feature>
<evidence type="ECO:0000313" key="3">
    <source>
        <dbReference type="Proteomes" id="UP000030826"/>
    </source>
</evidence>
<evidence type="ECO:0000313" key="2">
    <source>
        <dbReference type="EMBL" id="KHJ56316.1"/>
    </source>
</evidence>
<gene>
    <name evidence="2" type="ORF">LA66_07115</name>
</gene>
<dbReference type="Proteomes" id="UP000030826">
    <property type="component" value="Unassembled WGS sequence"/>
</dbReference>
<dbReference type="RefSeq" id="WP_039189965.1">
    <property type="nucleotide sequence ID" value="NZ_JRFJ01000001.1"/>
</dbReference>
<dbReference type="STRING" id="370622.LA66_07115"/>
<name>A0A0B1QAB2_9HYPH</name>
<accession>A0A0B1QAB2</accession>
<keyword evidence="1" id="KW-0812">Transmembrane</keyword>
<keyword evidence="1" id="KW-1133">Transmembrane helix</keyword>
<dbReference type="AlphaFoldDB" id="A0A0B1QAB2"/>
<organism evidence="2 3">
    <name type="scientific">Aureimonas altamirensis</name>
    <dbReference type="NCBI Taxonomy" id="370622"/>
    <lineage>
        <taxon>Bacteria</taxon>
        <taxon>Pseudomonadati</taxon>
        <taxon>Pseudomonadota</taxon>
        <taxon>Alphaproteobacteria</taxon>
        <taxon>Hyphomicrobiales</taxon>
        <taxon>Aurantimonadaceae</taxon>
        <taxon>Aureimonas</taxon>
    </lineage>
</organism>
<evidence type="ECO:0000256" key="1">
    <source>
        <dbReference type="SAM" id="Phobius"/>
    </source>
</evidence>
<sequence length="186" mass="21455">MTFLNNLIPRMTLPNIVSTLVVIGSMPWLYWAIVDRRPAADQVSEVLSAQVEQGGFLEIGYSLTWTADCQITAFRYVIDEMQVEWPISPQERVVEEGPSKFTIRVPIPMAAAPGDAIYRGTIRYQCNPWQRFFPLEQNLRERKFKILPNEAFAWRRKQGKVIEGPPVVRRFSAIDQRNLRLVSAPY</sequence>
<dbReference type="OrthoDB" id="8366933at2"/>
<reference evidence="2 3" key="1">
    <citation type="submission" date="2014-09" db="EMBL/GenBank/DDBJ databases">
        <title>Isolation and characterization of Aurantimonas altamirensis ON-56566 from clinical sample following a dog bite.</title>
        <authorList>
            <person name="Eshaghi A."/>
            <person name="Li A."/>
            <person name="Shahinas D."/>
            <person name="Bahn P."/>
            <person name="Kus J.V."/>
            <person name="Patel S.N."/>
        </authorList>
    </citation>
    <scope>NUCLEOTIDE SEQUENCE [LARGE SCALE GENOMIC DNA]</scope>
    <source>
        <strain evidence="2 3">ON-56566</strain>
    </source>
</reference>
<protein>
    <submittedName>
        <fullName evidence="2">Uncharacterized protein</fullName>
    </submittedName>
</protein>
<proteinExistence type="predicted"/>
<dbReference type="EMBL" id="JRFJ01000001">
    <property type="protein sequence ID" value="KHJ56316.1"/>
    <property type="molecule type" value="Genomic_DNA"/>
</dbReference>